<proteinExistence type="predicted"/>
<dbReference type="InterPro" id="IPR025737">
    <property type="entry name" value="FApF"/>
</dbReference>
<evidence type="ECO:0000313" key="2">
    <source>
        <dbReference type="Proteomes" id="UP000283734"/>
    </source>
</evidence>
<gene>
    <name evidence="1" type="ORF">D4A39_08505</name>
</gene>
<accession>A0A418XZP6</accession>
<dbReference type="AlphaFoldDB" id="A0A418XZP6"/>
<evidence type="ECO:0000313" key="1">
    <source>
        <dbReference type="EMBL" id="RJG18498.1"/>
    </source>
</evidence>
<comment type="caution">
    <text evidence="1">The sequence shown here is derived from an EMBL/GenBank/DDBJ whole genome shotgun (WGS) entry which is preliminary data.</text>
</comment>
<reference evidence="1 2" key="1">
    <citation type="submission" date="2018-09" db="EMBL/GenBank/DDBJ databases">
        <title>Alcanivorax profundi sp. nov., isolated from 1000 m-depth seawater of the Mariana Trench.</title>
        <authorList>
            <person name="Liu J."/>
        </authorList>
    </citation>
    <scope>NUCLEOTIDE SEQUENCE [LARGE SCALE GENOMIC DNA]</scope>
    <source>
        <strain evidence="1 2">MTEO17</strain>
    </source>
</reference>
<dbReference type="Proteomes" id="UP000283734">
    <property type="component" value="Unassembled WGS sequence"/>
</dbReference>
<dbReference type="EMBL" id="QYYA01000002">
    <property type="protein sequence ID" value="RJG18498.1"/>
    <property type="molecule type" value="Genomic_DNA"/>
</dbReference>
<keyword evidence="2" id="KW-1185">Reference proteome</keyword>
<organism evidence="1 2">
    <name type="scientific">Alcanivorax profundi</name>
    <dbReference type="NCBI Taxonomy" id="2338368"/>
    <lineage>
        <taxon>Bacteria</taxon>
        <taxon>Pseudomonadati</taxon>
        <taxon>Pseudomonadota</taxon>
        <taxon>Gammaproteobacteria</taxon>
        <taxon>Oceanospirillales</taxon>
        <taxon>Alcanivoracaceae</taxon>
        <taxon>Alcanivorax</taxon>
    </lineage>
</organism>
<name>A0A418XZP6_9GAMM</name>
<dbReference type="Pfam" id="PF13557">
    <property type="entry name" value="Phenol_MetA_deg"/>
    <property type="match status" value="1"/>
</dbReference>
<sequence>MVKPVLAVLGCLFRFVCLHVLQRSEESMPRWLCVPPLLLLVAGPGVAAPAFERPGLGLNPDLLGKYRIAIEQGLPDATLDMRSSPEITTLDFNTLLRLRVIPKMEIQVGINSYRYQEYTTGKQSSELDGMGDSSLGLKLSLYRGDIFRAALLGGMLLDTASDAFSNEEDGSFMAISGGWWLDDRHQLQLSVRYDDRGNEKWTTVVPSWHARLNEQWAVFLDAGLSRNDENGDDNHRAGGGLTWMLTPTIQFDLYGRGALDNDSVDNETGLGIAVAF</sequence>
<protein>
    <submittedName>
        <fullName evidence="1">Transporter</fullName>
    </submittedName>
</protein>